<dbReference type="InterPro" id="IPR039901">
    <property type="entry name" value="Kdotransferase"/>
</dbReference>
<gene>
    <name evidence="10" type="ORF">SELMODRAFT_76719</name>
</gene>
<dbReference type="STRING" id="88036.D8QSW6"/>
<evidence type="ECO:0000256" key="3">
    <source>
        <dbReference type="ARBA" id="ARBA00022679"/>
    </source>
</evidence>
<dbReference type="FunCoup" id="D8QSW6">
    <property type="interactions" value="40"/>
</dbReference>
<dbReference type="PANTHER" id="PTHR42755:SF1">
    <property type="entry name" value="3-DEOXY-D-MANNO-OCTULOSONIC ACID TRANSFERASE, MITOCHONDRIAL-RELATED"/>
    <property type="match status" value="1"/>
</dbReference>
<protein>
    <recommendedName>
        <fullName evidence="2">lipid IVA 3-deoxy-D-manno-octulosonic acid transferase</fullName>
        <ecNumber evidence="2">2.4.99.12</ecNumber>
    </recommendedName>
    <alternativeName>
        <fullName evidence="4">Lipid IV(A) 3-deoxy-D-manno-octulosonic acid transferase</fullName>
    </alternativeName>
</protein>
<comment type="catalytic activity">
    <reaction evidence="5">
        <text>lipid IVA (E. coli) + CMP-3-deoxy-beta-D-manno-octulosonate = alpha-Kdo-(2-&gt;6)-lipid IVA (E. coli) + CMP + H(+)</text>
        <dbReference type="Rhea" id="RHEA:28066"/>
        <dbReference type="ChEBI" id="CHEBI:15378"/>
        <dbReference type="ChEBI" id="CHEBI:58603"/>
        <dbReference type="ChEBI" id="CHEBI:60364"/>
        <dbReference type="ChEBI" id="CHEBI:60377"/>
        <dbReference type="ChEBI" id="CHEBI:85987"/>
        <dbReference type="EC" id="2.4.99.12"/>
    </reaction>
</comment>
<evidence type="ECO:0000256" key="6">
    <source>
        <dbReference type="PIRSR" id="PIRSR639901-1"/>
    </source>
</evidence>
<keyword evidence="3" id="KW-0808">Transferase</keyword>
<feature type="site" description="Transition state stabilizer" evidence="7">
    <location>
        <position position="131"/>
    </location>
</feature>
<dbReference type="HOGENOM" id="CLU_036146_1_0_1"/>
<sequence length="534" mass="57824">MERALYTSISAALEPLVMAHLFSRKCRGLEHPTRWKERLGYPSLPRPSGTLIWFHAVSLGEGLSAIPIIDRCLQIHPFVNVLLTTGTLTAFNVLRSKLSHGVIFQFVPVDTPAAVDRFLSHWKPQAGIFMESELWPNLLLSSSSRKIPMALLNARVSEKSFTRWSCFTSKSLVGEMLGSFSLICPLSTNDAVHLQLLGASPGVIHFSGNSKYASQDKSQMEDLLLMKRKVWLASSTHAGEEEVIAEVHLTLKRTFPEILTILAPRQPSRAESIMMVLRSHGLKVAQRSINENICLNTDIYLADTVGELTRLYNSVPIAVVGGSLLKGLAGHNMAEAAACGCAVLTGTHLGHFSKMLKEMQSISPLSILQVSSADLASALMELFSDEGVLRLRRKAAKAASTTAAAGIIDNIFKLLELTIFQGVYCDTLMGLGFSERKQGSMVNAIHLEENAGGTETLLSFLLPGIAMGGEVPAATHDGECSKDGSSSCWKKDDDSQGPEEDEDLRLGRGTDHVQEVPGYCQAQGLAGDVAGPCP</sequence>
<dbReference type="PANTHER" id="PTHR42755">
    <property type="entry name" value="3-DEOXY-MANNO-OCTULOSONATE CYTIDYLYLTRANSFERASE"/>
    <property type="match status" value="1"/>
</dbReference>
<dbReference type="InterPro" id="IPR007507">
    <property type="entry name" value="Glycos_transf_N"/>
</dbReference>
<evidence type="ECO:0000313" key="11">
    <source>
        <dbReference type="Proteomes" id="UP000001514"/>
    </source>
</evidence>
<evidence type="ECO:0000256" key="7">
    <source>
        <dbReference type="PIRSR" id="PIRSR639901-2"/>
    </source>
</evidence>
<dbReference type="GO" id="GO:0043842">
    <property type="term" value="F:Kdo transferase activity"/>
    <property type="evidence" value="ECO:0007669"/>
    <property type="project" value="UniProtKB-EC"/>
</dbReference>
<dbReference type="InParanoid" id="D8QSW6"/>
<dbReference type="GO" id="GO:0016740">
    <property type="term" value="F:transferase activity"/>
    <property type="evidence" value="ECO:0000318"/>
    <property type="project" value="GO_Central"/>
</dbReference>
<dbReference type="Proteomes" id="UP000001514">
    <property type="component" value="Unassembled WGS sequence"/>
</dbReference>
<dbReference type="GO" id="GO:0016020">
    <property type="term" value="C:membrane"/>
    <property type="evidence" value="ECO:0000318"/>
    <property type="project" value="GO_Central"/>
</dbReference>
<keyword evidence="11" id="KW-1185">Reference proteome</keyword>
<dbReference type="eggNOG" id="ENOG502QSA5">
    <property type="taxonomic scope" value="Eukaryota"/>
</dbReference>
<evidence type="ECO:0000256" key="5">
    <source>
        <dbReference type="ARBA" id="ARBA00049183"/>
    </source>
</evidence>
<dbReference type="FunFam" id="3.40.50.11720:FF:000001">
    <property type="entry name" value="3-deoxy-D-manno-octulosonic acid transferase"/>
    <property type="match status" value="1"/>
</dbReference>
<comment type="similarity">
    <text evidence="1">Belongs to the glycosyltransferase group 1 family. Glycosyltransferase 30 subfamily.</text>
</comment>
<evidence type="ECO:0000259" key="9">
    <source>
        <dbReference type="Pfam" id="PF04413"/>
    </source>
</evidence>
<accession>D8QSW6</accession>
<dbReference type="AlphaFoldDB" id="D8QSW6"/>
<evidence type="ECO:0000313" key="10">
    <source>
        <dbReference type="EMBL" id="EFJ37012.1"/>
    </source>
</evidence>
<evidence type="ECO:0000256" key="2">
    <source>
        <dbReference type="ARBA" id="ARBA00012621"/>
    </source>
</evidence>
<feature type="domain" description="3-deoxy-D-manno-octulosonic-acid transferase N-terminal" evidence="9">
    <location>
        <begin position="34"/>
        <end position="213"/>
    </location>
</feature>
<dbReference type="Gene3D" id="3.40.50.11720">
    <property type="entry name" value="3-Deoxy-D-manno-octulosonic-acid transferase, N-terminal domain"/>
    <property type="match status" value="1"/>
</dbReference>
<name>D8QSW6_SELML</name>
<proteinExistence type="inferred from homology"/>
<dbReference type="FunFam" id="3.40.50.2000:FF:000032">
    <property type="entry name" value="3-deoxy-D-manno-octulosonic acid transferase"/>
    <property type="match status" value="1"/>
</dbReference>
<dbReference type="InterPro" id="IPR038107">
    <property type="entry name" value="Glycos_transf_N_sf"/>
</dbReference>
<feature type="site" description="Transition state stabilizer" evidence="7">
    <location>
        <position position="211"/>
    </location>
</feature>
<evidence type="ECO:0000256" key="8">
    <source>
        <dbReference type="SAM" id="MobiDB-lite"/>
    </source>
</evidence>
<dbReference type="Gramene" id="EFJ37012">
    <property type="protein sequence ID" value="EFJ37012"/>
    <property type="gene ID" value="SELMODRAFT_76719"/>
</dbReference>
<feature type="active site" description="Proton acceptor" evidence="6">
    <location>
        <position position="61"/>
    </location>
</feature>
<dbReference type="EC" id="2.4.99.12" evidence="2"/>
<feature type="region of interest" description="Disordered" evidence="8">
    <location>
        <begin position="473"/>
        <end position="510"/>
    </location>
</feature>
<dbReference type="EMBL" id="GL377566">
    <property type="protein sequence ID" value="EFJ37012.1"/>
    <property type="molecule type" value="Genomic_DNA"/>
</dbReference>
<dbReference type="Pfam" id="PF04413">
    <property type="entry name" value="Glycos_transf_N"/>
    <property type="match status" value="1"/>
</dbReference>
<reference evidence="10 11" key="1">
    <citation type="journal article" date="2011" name="Science">
        <title>The Selaginella genome identifies genetic changes associated with the evolution of vascular plants.</title>
        <authorList>
            <person name="Banks J.A."/>
            <person name="Nishiyama T."/>
            <person name="Hasebe M."/>
            <person name="Bowman J.L."/>
            <person name="Gribskov M."/>
            <person name="dePamphilis C."/>
            <person name="Albert V.A."/>
            <person name="Aono N."/>
            <person name="Aoyama T."/>
            <person name="Ambrose B.A."/>
            <person name="Ashton N.W."/>
            <person name="Axtell M.J."/>
            <person name="Barker E."/>
            <person name="Barker M.S."/>
            <person name="Bennetzen J.L."/>
            <person name="Bonawitz N.D."/>
            <person name="Chapple C."/>
            <person name="Cheng C."/>
            <person name="Correa L.G."/>
            <person name="Dacre M."/>
            <person name="DeBarry J."/>
            <person name="Dreyer I."/>
            <person name="Elias M."/>
            <person name="Engstrom E.M."/>
            <person name="Estelle M."/>
            <person name="Feng L."/>
            <person name="Finet C."/>
            <person name="Floyd S.K."/>
            <person name="Frommer W.B."/>
            <person name="Fujita T."/>
            <person name="Gramzow L."/>
            <person name="Gutensohn M."/>
            <person name="Harholt J."/>
            <person name="Hattori M."/>
            <person name="Heyl A."/>
            <person name="Hirai T."/>
            <person name="Hiwatashi Y."/>
            <person name="Ishikawa M."/>
            <person name="Iwata M."/>
            <person name="Karol K.G."/>
            <person name="Koehler B."/>
            <person name="Kolukisaoglu U."/>
            <person name="Kubo M."/>
            <person name="Kurata T."/>
            <person name="Lalonde S."/>
            <person name="Li K."/>
            <person name="Li Y."/>
            <person name="Litt A."/>
            <person name="Lyons E."/>
            <person name="Manning G."/>
            <person name="Maruyama T."/>
            <person name="Michael T.P."/>
            <person name="Mikami K."/>
            <person name="Miyazaki S."/>
            <person name="Morinaga S."/>
            <person name="Murata T."/>
            <person name="Mueller-Roeber B."/>
            <person name="Nelson D.R."/>
            <person name="Obara M."/>
            <person name="Oguri Y."/>
            <person name="Olmstead R.G."/>
            <person name="Onodera N."/>
            <person name="Petersen B.L."/>
            <person name="Pils B."/>
            <person name="Prigge M."/>
            <person name="Rensing S.A."/>
            <person name="Riano-Pachon D.M."/>
            <person name="Roberts A.W."/>
            <person name="Sato Y."/>
            <person name="Scheller H.V."/>
            <person name="Schulz B."/>
            <person name="Schulz C."/>
            <person name="Shakirov E.V."/>
            <person name="Shibagaki N."/>
            <person name="Shinohara N."/>
            <person name="Shippen D.E."/>
            <person name="Soerensen I."/>
            <person name="Sotooka R."/>
            <person name="Sugimoto N."/>
            <person name="Sugita M."/>
            <person name="Sumikawa N."/>
            <person name="Tanurdzic M."/>
            <person name="Theissen G."/>
            <person name="Ulvskov P."/>
            <person name="Wakazuki S."/>
            <person name="Weng J.K."/>
            <person name="Willats W.W."/>
            <person name="Wipf D."/>
            <person name="Wolf P.G."/>
            <person name="Yang L."/>
            <person name="Zimmer A.D."/>
            <person name="Zhu Q."/>
            <person name="Mitros T."/>
            <person name="Hellsten U."/>
            <person name="Loque D."/>
            <person name="Otillar R."/>
            <person name="Salamov A."/>
            <person name="Schmutz J."/>
            <person name="Shapiro H."/>
            <person name="Lindquist E."/>
            <person name="Lucas S."/>
            <person name="Rokhsar D."/>
            <person name="Grigoriev I.V."/>
        </authorList>
    </citation>
    <scope>NUCLEOTIDE SEQUENCE [LARGE SCALE GENOMIC DNA]</scope>
</reference>
<dbReference type="OMA" id="LEHQSRW"/>
<evidence type="ECO:0000256" key="1">
    <source>
        <dbReference type="ARBA" id="ARBA00006380"/>
    </source>
</evidence>
<dbReference type="Gene3D" id="3.40.50.2000">
    <property type="entry name" value="Glycogen Phosphorylase B"/>
    <property type="match status" value="1"/>
</dbReference>
<dbReference type="KEGG" id="smo:SELMODRAFT_76719"/>
<evidence type="ECO:0000256" key="4">
    <source>
        <dbReference type="ARBA" id="ARBA00031445"/>
    </source>
</evidence>
<dbReference type="GO" id="GO:0009245">
    <property type="term" value="P:lipid A biosynthetic process"/>
    <property type="evidence" value="ECO:0000318"/>
    <property type="project" value="GO_Central"/>
</dbReference>
<organism evidence="11">
    <name type="scientific">Selaginella moellendorffii</name>
    <name type="common">Spikemoss</name>
    <dbReference type="NCBI Taxonomy" id="88036"/>
    <lineage>
        <taxon>Eukaryota</taxon>
        <taxon>Viridiplantae</taxon>
        <taxon>Streptophyta</taxon>
        <taxon>Embryophyta</taxon>
        <taxon>Tracheophyta</taxon>
        <taxon>Lycopodiopsida</taxon>
        <taxon>Selaginellales</taxon>
        <taxon>Selaginellaceae</taxon>
        <taxon>Selaginella</taxon>
    </lineage>
</organism>